<evidence type="ECO:0000313" key="2">
    <source>
        <dbReference type="EMBL" id="NAS13541.1"/>
    </source>
</evidence>
<keyword evidence="3" id="KW-1185">Reference proteome</keyword>
<proteinExistence type="predicted"/>
<dbReference type="AlphaFoldDB" id="A0A6L9EFT0"/>
<feature type="domain" description="DinB-like" evidence="1">
    <location>
        <begin position="30"/>
        <end position="165"/>
    </location>
</feature>
<dbReference type="Gene3D" id="1.20.120.450">
    <property type="entry name" value="dinb family like domain"/>
    <property type="match status" value="1"/>
</dbReference>
<dbReference type="RefSeq" id="WP_161436579.1">
    <property type="nucleotide sequence ID" value="NZ_WXYO01000007.1"/>
</dbReference>
<protein>
    <submittedName>
        <fullName evidence="2">DUF664 domain-containing protein</fullName>
    </submittedName>
</protein>
<evidence type="ECO:0000259" key="1">
    <source>
        <dbReference type="Pfam" id="PF12867"/>
    </source>
</evidence>
<sequence>MKTSELREGDYHPFYKTYIDTLGEVDLQSQLERQLNNFPEFIASIPDEKWHYAYEEGKWTVAQVLVHVLDAERVFQYRALRIARNDMTPLSGFDQDKYVPFSGAEKRSKEDVIEEYRAIRNSTAKLFSRFSEEDLQRVGKASDVPVSVGALGFICCGHQKHHRNVLRERYL</sequence>
<comment type="caution">
    <text evidence="2">The sequence shown here is derived from an EMBL/GenBank/DDBJ whole genome shotgun (WGS) entry which is preliminary data.</text>
</comment>
<dbReference type="Proteomes" id="UP000475249">
    <property type="component" value="Unassembled WGS sequence"/>
</dbReference>
<dbReference type="EMBL" id="WXYO01000007">
    <property type="protein sequence ID" value="NAS13541.1"/>
    <property type="molecule type" value="Genomic_DNA"/>
</dbReference>
<name>A0A6L9EFT0_9FLAO</name>
<dbReference type="InterPro" id="IPR024775">
    <property type="entry name" value="DinB-like"/>
</dbReference>
<dbReference type="InterPro" id="IPR034660">
    <property type="entry name" value="DinB/YfiT-like"/>
</dbReference>
<gene>
    <name evidence="2" type="ORF">GTQ38_16130</name>
</gene>
<evidence type="ECO:0000313" key="3">
    <source>
        <dbReference type="Proteomes" id="UP000475249"/>
    </source>
</evidence>
<dbReference type="SUPFAM" id="SSF109854">
    <property type="entry name" value="DinB/YfiT-like putative metalloenzymes"/>
    <property type="match status" value="1"/>
</dbReference>
<dbReference type="Pfam" id="PF12867">
    <property type="entry name" value="DinB_2"/>
    <property type="match status" value="1"/>
</dbReference>
<reference evidence="2 3" key="1">
    <citation type="submission" date="2020-01" db="EMBL/GenBank/DDBJ databases">
        <title>Bacteria diversity of Porities sp.</title>
        <authorList>
            <person name="Wang G."/>
        </authorList>
    </citation>
    <scope>NUCLEOTIDE SEQUENCE [LARGE SCALE GENOMIC DNA]</scope>
    <source>
        <strain evidence="2 3">R33</strain>
    </source>
</reference>
<accession>A0A6L9EFT0</accession>
<organism evidence="2 3">
    <name type="scientific">Poritiphilus flavus</name>
    <dbReference type="NCBI Taxonomy" id="2697053"/>
    <lineage>
        <taxon>Bacteria</taxon>
        <taxon>Pseudomonadati</taxon>
        <taxon>Bacteroidota</taxon>
        <taxon>Flavobacteriia</taxon>
        <taxon>Flavobacteriales</taxon>
        <taxon>Flavobacteriaceae</taxon>
        <taxon>Poritiphilus</taxon>
    </lineage>
</organism>